<reference evidence="2 3" key="1">
    <citation type="submission" date="2016-11" db="EMBL/GenBank/DDBJ databases">
        <authorList>
            <person name="Jaros S."/>
            <person name="Januszkiewicz K."/>
            <person name="Wedrychowicz H."/>
        </authorList>
    </citation>
    <scope>NUCLEOTIDE SEQUENCE [LARGE SCALE GENOMIC DNA]</scope>
    <source>
        <strain evidence="2 3">DSM 22807</strain>
    </source>
</reference>
<feature type="domain" description="Lipid/polyisoprenoid-binding YceI-like" evidence="1">
    <location>
        <begin position="72"/>
        <end position="181"/>
    </location>
</feature>
<dbReference type="EMBL" id="FQZH01000001">
    <property type="protein sequence ID" value="SHI95848.1"/>
    <property type="molecule type" value="Genomic_DNA"/>
</dbReference>
<gene>
    <name evidence="2" type="ORF">SAMN05444337_1202</name>
</gene>
<dbReference type="OrthoDB" id="1121590at2"/>
<evidence type="ECO:0000313" key="3">
    <source>
        <dbReference type="Proteomes" id="UP000184232"/>
    </source>
</evidence>
<dbReference type="Proteomes" id="UP000184232">
    <property type="component" value="Unassembled WGS sequence"/>
</dbReference>
<keyword evidence="3" id="KW-1185">Reference proteome</keyword>
<accession>A0A1M6FDP1</accession>
<dbReference type="STRING" id="683124.SAMN05444337_1202"/>
<sequence>MKRFLKILPLILLISFVSSDKTKVTILNRSEVVIKGESNVNCFECLYDTKLMQNEMTVTHIKRESKLVLDGAIIKIKSKGFDCGHKMITSDLKKVLNSEVYPDIEITIKEIVSQNNKLLAKTNIKITGIEKNYNLPVNFDSSTNNVKGDLTININDFDLKSPKKVLGLIKLKETITIHFNLFLEY</sequence>
<proteinExistence type="predicted"/>
<dbReference type="AlphaFoldDB" id="A0A1M6FDP1"/>
<dbReference type="Gene3D" id="2.40.128.110">
    <property type="entry name" value="Lipid/polyisoprenoid-binding, YceI-like"/>
    <property type="match status" value="1"/>
</dbReference>
<evidence type="ECO:0000313" key="2">
    <source>
        <dbReference type="EMBL" id="SHI95848.1"/>
    </source>
</evidence>
<dbReference type="Pfam" id="PF04264">
    <property type="entry name" value="YceI"/>
    <property type="match status" value="1"/>
</dbReference>
<evidence type="ECO:0000259" key="1">
    <source>
        <dbReference type="Pfam" id="PF04264"/>
    </source>
</evidence>
<protein>
    <submittedName>
        <fullName evidence="2">YceI-like domain-containing protein</fullName>
    </submittedName>
</protein>
<organism evidence="2 3">
    <name type="scientific">Flavobacterium haoranii</name>
    <dbReference type="NCBI Taxonomy" id="683124"/>
    <lineage>
        <taxon>Bacteria</taxon>
        <taxon>Pseudomonadati</taxon>
        <taxon>Bacteroidota</taxon>
        <taxon>Flavobacteriia</taxon>
        <taxon>Flavobacteriales</taxon>
        <taxon>Flavobacteriaceae</taxon>
        <taxon>Flavobacterium</taxon>
    </lineage>
</organism>
<name>A0A1M6FDP1_9FLAO</name>
<dbReference type="SUPFAM" id="SSF101874">
    <property type="entry name" value="YceI-like"/>
    <property type="match status" value="1"/>
</dbReference>
<dbReference type="InterPro" id="IPR036761">
    <property type="entry name" value="TTHA0802/YceI-like_sf"/>
</dbReference>
<dbReference type="RefSeq" id="WP_072782942.1">
    <property type="nucleotide sequence ID" value="NZ_CP045292.1"/>
</dbReference>
<dbReference type="InterPro" id="IPR007372">
    <property type="entry name" value="Lipid/polyisoprenoid-bd_YceI"/>
</dbReference>